<gene>
    <name evidence="3" type="ORF">HGRIS_000088</name>
</gene>
<dbReference type="PANTHER" id="PTHR43968:SF6">
    <property type="entry name" value="GLUTATHIONE S-TRANSFERASE OMEGA"/>
    <property type="match status" value="1"/>
</dbReference>
<dbReference type="CDD" id="cd00570">
    <property type="entry name" value="GST_N_family"/>
    <property type="match status" value="2"/>
</dbReference>
<dbReference type="Proteomes" id="UP001556367">
    <property type="component" value="Unassembled WGS sequence"/>
</dbReference>
<name>A0ABR3JQY9_9AGAR</name>
<feature type="domain" description="GST C-terminal" evidence="2">
    <location>
        <begin position="100"/>
        <end position="235"/>
    </location>
</feature>
<comment type="caution">
    <text evidence="3">The sequence shown here is derived from an EMBL/GenBank/DDBJ whole genome shotgun (WGS) entry which is preliminary data.</text>
</comment>
<dbReference type="Pfam" id="PF13410">
    <property type="entry name" value="GST_C_2"/>
    <property type="match status" value="1"/>
</dbReference>
<dbReference type="SFLD" id="SFLDS00019">
    <property type="entry name" value="Glutathione_Transferase_(cytos"/>
    <property type="match status" value="2"/>
</dbReference>
<evidence type="ECO:0000313" key="4">
    <source>
        <dbReference type="Proteomes" id="UP001556367"/>
    </source>
</evidence>
<dbReference type="InterPro" id="IPR004045">
    <property type="entry name" value="Glutathione_S-Trfase_N"/>
</dbReference>
<keyword evidence="4" id="KW-1185">Reference proteome</keyword>
<dbReference type="CDD" id="cd00299">
    <property type="entry name" value="GST_C_family"/>
    <property type="match status" value="1"/>
</dbReference>
<accession>A0ABR3JQY9</accession>
<evidence type="ECO:0008006" key="5">
    <source>
        <dbReference type="Google" id="ProtNLM"/>
    </source>
</evidence>
<evidence type="ECO:0000313" key="3">
    <source>
        <dbReference type="EMBL" id="KAL0957907.1"/>
    </source>
</evidence>
<dbReference type="SFLD" id="SFLDG00358">
    <property type="entry name" value="Main_(cytGST)"/>
    <property type="match status" value="2"/>
</dbReference>
<dbReference type="InterPro" id="IPR050983">
    <property type="entry name" value="GST_Omega/HSP26"/>
</dbReference>
<feature type="domain" description="GST N-terminal" evidence="1">
    <location>
        <begin position="251"/>
        <end position="343"/>
    </location>
</feature>
<organism evidence="3 4">
    <name type="scientific">Hohenbuehelia grisea</name>
    <dbReference type="NCBI Taxonomy" id="104357"/>
    <lineage>
        <taxon>Eukaryota</taxon>
        <taxon>Fungi</taxon>
        <taxon>Dikarya</taxon>
        <taxon>Basidiomycota</taxon>
        <taxon>Agaricomycotina</taxon>
        <taxon>Agaricomycetes</taxon>
        <taxon>Agaricomycetidae</taxon>
        <taxon>Agaricales</taxon>
        <taxon>Pleurotineae</taxon>
        <taxon>Pleurotaceae</taxon>
        <taxon>Hohenbuehelia</taxon>
    </lineage>
</organism>
<evidence type="ECO:0000259" key="2">
    <source>
        <dbReference type="PROSITE" id="PS50405"/>
    </source>
</evidence>
<dbReference type="SUPFAM" id="SSF52833">
    <property type="entry name" value="Thioredoxin-like"/>
    <property type="match status" value="2"/>
</dbReference>
<dbReference type="PANTHER" id="PTHR43968">
    <property type="match status" value="1"/>
</dbReference>
<dbReference type="InterPro" id="IPR040079">
    <property type="entry name" value="Glutathione_S-Trfase"/>
</dbReference>
<dbReference type="InterPro" id="IPR036282">
    <property type="entry name" value="Glutathione-S-Trfase_C_sf"/>
</dbReference>
<dbReference type="EMBL" id="JASNQZ010000004">
    <property type="protein sequence ID" value="KAL0957907.1"/>
    <property type="molecule type" value="Genomic_DNA"/>
</dbReference>
<dbReference type="InterPro" id="IPR036249">
    <property type="entry name" value="Thioredoxin-like_sf"/>
</dbReference>
<dbReference type="Pfam" id="PF13417">
    <property type="entry name" value="GST_N_3"/>
    <property type="match status" value="2"/>
</dbReference>
<dbReference type="PROSITE" id="PS50405">
    <property type="entry name" value="GST_CTER"/>
    <property type="match status" value="2"/>
</dbReference>
<feature type="domain" description="GST C-terminal" evidence="2">
    <location>
        <begin position="321"/>
        <end position="480"/>
    </location>
</feature>
<sequence>MSENLVLYAVDFSPFVEAVELALFEAKGKYTKHIIPLGDKKPAWYAEKVNPSGKVPAITYGGQAVSPDQPSPESFKLAESTVILEFIADLYPDSTLYPKDVKLRASARFFVYKIVDTVLPAFIGPMFKKEPTDRIIKAFEEMQALMDPDHSKLIVGDEFTIADAAFIPVAWRIDVFLKNDVGSYPVGDGLKVYKAFAEGPQFARFRAYLATVKARPSFQKFMPTELLKVDPGTRLVPKPPGDFARMTETPENLVLYAADFSPFVEAVELALIEVKQEYTKHVIPMGVKKPIWYIEKVNPAGKVPAITYGGPSVSPDQPSPEAYKLAESTVILEFIADLHPESTLLPTDPKLRASVRFFIYRFGEVIRSALHGPIVKQEPAEVLLDGFEKIQALMQPGNDDFVVGTDFTIADAILIPFVWRLDVWLKNDIGSYPLGDGIKAHKVFAEDPKFAHLRAYFAKAKTRPPFQQIVIKEDGLVKDSLKFNSLRAANVVQL</sequence>
<protein>
    <recommendedName>
        <fullName evidence="5">Glutathione S-transferase</fullName>
    </recommendedName>
</protein>
<dbReference type="InterPro" id="IPR010987">
    <property type="entry name" value="Glutathione-S-Trfase_C-like"/>
</dbReference>
<proteinExistence type="predicted"/>
<feature type="domain" description="GST N-terminal" evidence="1">
    <location>
        <begin position="3"/>
        <end position="95"/>
    </location>
</feature>
<dbReference type="Gene3D" id="3.40.30.10">
    <property type="entry name" value="Glutaredoxin"/>
    <property type="match status" value="2"/>
</dbReference>
<evidence type="ECO:0000259" key="1">
    <source>
        <dbReference type="PROSITE" id="PS50404"/>
    </source>
</evidence>
<dbReference type="PROSITE" id="PS50404">
    <property type="entry name" value="GST_NTER"/>
    <property type="match status" value="2"/>
</dbReference>
<dbReference type="Gene3D" id="1.20.1050.10">
    <property type="match status" value="2"/>
</dbReference>
<dbReference type="SUPFAM" id="SSF47616">
    <property type="entry name" value="GST C-terminal domain-like"/>
    <property type="match status" value="2"/>
</dbReference>
<reference evidence="4" key="1">
    <citation type="submission" date="2024-06" db="EMBL/GenBank/DDBJ databases">
        <title>Multi-omics analyses provide insights into the biosynthesis of the anticancer antibiotic pleurotin in Hohenbuehelia grisea.</title>
        <authorList>
            <person name="Weaver J.A."/>
            <person name="Alberti F."/>
        </authorList>
    </citation>
    <scope>NUCLEOTIDE SEQUENCE [LARGE SCALE GENOMIC DNA]</scope>
    <source>
        <strain evidence="4">T-177</strain>
    </source>
</reference>